<evidence type="ECO:0000256" key="1">
    <source>
        <dbReference type="SAM" id="Phobius"/>
    </source>
</evidence>
<keyword evidence="1" id="KW-0812">Transmembrane</keyword>
<name>A0A1F5FJ04_9BACT</name>
<proteinExistence type="predicted"/>
<reference evidence="2 3" key="1">
    <citation type="journal article" date="2016" name="Nat. Commun.">
        <title>Thousands of microbial genomes shed light on interconnected biogeochemical processes in an aquifer system.</title>
        <authorList>
            <person name="Anantharaman K."/>
            <person name="Brown C.T."/>
            <person name="Hug L.A."/>
            <person name="Sharon I."/>
            <person name="Castelle C.J."/>
            <person name="Probst A.J."/>
            <person name="Thomas B.C."/>
            <person name="Singh A."/>
            <person name="Wilkins M.J."/>
            <person name="Karaoz U."/>
            <person name="Brodie E.L."/>
            <person name="Williams K.H."/>
            <person name="Hubbard S.S."/>
            <person name="Banfield J.F."/>
        </authorList>
    </citation>
    <scope>NUCLEOTIDE SEQUENCE [LARGE SCALE GENOMIC DNA]</scope>
</reference>
<gene>
    <name evidence="2" type="ORF">A2368_02325</name>
</gene>
<feature type="transmembrane region" description="Helical" evidence="1">
    <location>
        <begin position="91"/>
        <end position="109"/>
    </location>
</feature>
<keyword evidence="1" id="KW-0472">Membrane</keyword>
<feature type="transmembrane region" description="Helical" evidence="1">
    <location>
        <begin position="184"/>
        <end position="202"/>
    </location>
</feature>
<protein>
    <submittedName>
        <fullName evidence="2">Uncharacterized protein</fullName>
    </submittedName>
</protein>
<feature type="transmembrane region" description="Helical" evidence="1">
    <location>
        <begin position="51"/>
        <end position="71"/>
    </location>
</feature>
<dbReference type="Proteomes" id="UP000176682">
    <property type="component" value="Unassembled WGS sequence"/>
</dbReference>
<dbReference type="AlphaFoldDB" id="A0A1F5FJ04"/>
<dbReference type="EMBL" id="MFAM01000017">
    <property type="protein sequence ID" value="OGD79552.1"/>
    <property type="molecule type" value="Genomic_DNA"/>
</dbReference>
<organism evidence="2 3">
    <name type="scientific">Candidatus Collierbacteria bacterium RIFOXYB1_FULL_49_13</name>
    <dbReference type="NCBI Taxonomy" id="1817728"/>
    <lineage>
        <taxon>Bacteria</taxon>
        <taxon>Candidatus Collieribacteriota</taxon>
    </lineage>
</organism>
<feature type="transmembrane region" description="Helical" evidence="1">
    <location>
        <begin position="6"/>
        <end position="24"/>
    </location>
</feature>
<accession>A0A1F5FJ04</accession>
<evidence type="ECO:0000313" key="3">
    <source>
        <dbReference type="Proteomes" id="UP000176682"/>
    </source>
</evidence>
<sequence length="203" mass="21964">MSGFQAFMLGVFAIVDTLLVLRTGSIRKAMDGKTESQVHAAAKRAFEENDLARLAQGVGGGCVVLLALIFTYMIEPIAALTALTGDLGNQAFAGLALAITVVAGASFVFDSRKRLKKLAETKRNMKVAIDGDEVREGKYEGGFIVAGEKVKIKTIEGEVIEGILIKEDEVYTFGNPTVRKLRDVFFAIPTVFLWYLLVVVITG</sequence>
<evidence type="ECO:0000313" key="2">
    <source>
        <dbReference type="EMBL" id="OGD79552.1"/>
    </source>
</evidence>
<keyword evidence="1" id="KW-1133">Transmembrane helix</keyword>
<comment type="caution">
    <text evidence="2">The sequence shown here is derived from an EMBL/GenBank/DDBJ whole genome shotgun (WGS) entry which is preliminary data.</text>
</comment>